<dbReference type="CDD" id="cd00093">
    <property type="entry name" value="HTH_XRE"/>
    <property type="match status" value="1"/>
</dbReference>
<keyword evidence="4" id="KW-1185">Reference proteome</keyword>
<protein>
    <submittedName>
        <fullName evidence="3">Helix-turn-helix domain-containing protein</fullName>
    </submittedName>
</protein>
<name>A0ABT0EV74_9PSED</name>
<feature type="domain" description="HTH cro/C1-type" evidence="2">
    <location>
        <begin position="1"/>
        <end position="54"/>
    </location>
</feature>
<evidence type="ECO:0000259" key="2">
    <source>
        <dbReference type="PROSITE" id="PS50943"/>
    </source>
</evidence>
<evidence type="ECO:0000313" key="3">
    <source>
        <dbReference type="EMBL" id="MCK1789632.1"/>
    </source>
</evidence>
<evidence type="ECO:0000256" key="1">
    <source>
        <dbReference type="SAM" id="MobiDB-lite"/>
    </source>
</evidence>
<dbReference type="Gene3D" id="1.10.260.40">
    <property type="entry name" value="lambda repressor-like DNA-binding domains"/>
    <property type="match status" value="1"/>
</dbReference>
<dbReference type="InterPro" id="IPR010982">
    <property type="entry name" value="Lambda_DNA-bd_dom_sf"/>
</dbReference>
<evidence type="ECO:0000313" key="4">
    <source>
        <dbReference type="Proteomes" id="UP001299876"/>
    </source>
</evidence>
<feature type="compositionally biased region" description="Basic and acidic residues" evidence="1">
    <location>
        <begin position="1"/>
        <end position="14"/>
    </location>
</feature>
<dbReference type="SUPFAM" id="SSF47413">
    <property type="entry name" value="lambda repressor-like DNA-binding domains"/>
    <property type="match status" value="1"/>
</dbReference>
<reference evidence="3 4" key="1">
    <citation type="submission" date="2022-02" db="EMBL/GenBank/DDBJ databases">
        <title>Comparative genomics of the first Antarctic Pseudomonas spp. capable of biotransforming 2,4,6-Trinitrotoluene.</title>
        <authorList>
            <person name="Cabrera M.A."/>
            <person name="Marquez S.L."/>
            <person name="Perez-Donoso J.M."/>
        </authorList>
    </citation>
    <scope>NUCLEOTIDE SEQUENCE [LARGE SCALE GENOMIC DNA]</scope>
    <source>
        <strain evidence="3 4">TNT19</strain>
    </source>
</reference>
<organism evidence="3 4">
    <name type="scientific">Pseudomonas violetae</name>
    <dbReference type="NCBI Taxonomy" id="2915813"/>
    <lineage>
        <taxon>Bacteria</taxon>
        <taxon>Pseudomonadati</taxon>
        <taxon>Pseudomonadota</taxon>
        <taxon>Gammaproteobacteria</taxon>
        <taxon>Pseudomonadales</taxon>
        <taxon>Pseudomonadaceae</taxon>
        <taxon>Pseudomonas</taxon>
    </lineage>
</organism>
<feature type="region of interest" description="Disordered" evidence="1">
    <location>
        <begin position="1"/>
        <end position="35"/>
    </location>
</feature>
<sequence length="105" mass="11748">MREERNRLGLKQEELAQIGGVNRNTQGSYEKDERRPDSAYLSAIAAAGIDVLYVITGDRTPAPIEDINAEEESLLKQYRSIPADDQKAIRRFLKALADDAAESRN</sequence>
<dbReference type="RefSeq" id="WP_247288946.1">
    <property type="nucleotide sequence ID" value="NZ_JAKNRW010000003.1"/>
</dbReference>
<dbReference type="InterPro" id="IPR001387">
    <property type="entry name" value="Cro/C1-type_HTH"/>
</dbReference>
<dbReference type="Pfam" id="PF01381">
    <property type="entry name" value="HTH_3"/>
    <property type="match status" value="1"/>
</dbReference>
<gene>
    <name evidence="3" type="ORF">L9059_05425</name>
</gene>
<dbReference type="EMBL" id="JAKNRW010000003">
    <property type="protein sequence ID" value="MCK1789632.1"/>
    <property type="molecule type" value="Genomic_DNA"/>
</dbReference>
<comment type="caution">
    <text evidence="3">The sequence shown here is derived from an EMBL/GenBank/DDBJ whole genome shotgun (WGS) entry which is preliminary data.</text>
</comment>
<proteinExistence type="predicted"/>
<dbReference type="Proteomes" id="UP001299876">
    <property type="component" value="Unassembled WGS sequence"/>
</dbReference>
<accession>A0ABT0EV74</accession>
<dbReference type="SMART" id="SM00530">
    <property type="entry name" value="HTH_XRE"/>
    <property type="match status" value="1"/>
</dbReference>
<dbReference type="PROSITE" id="PS50943">
    <property type="entry name" value="HTH_CROC1"/>
    <property type="match status" value="1"/>
</dbReference>